<dbReference type="Gene3D" id="3.30.565.10">
    <property type="entry name" value="Histidine kinase-like ATPase, C-terminal domain"/>
    <property type="match status" value="1"/>
</dbReference>
<dbReference type="InterPro" id="IPR003594">
    <property type="entry name" value="HATPase_dom"/>
</dbReference>
<dbReference type="SUPFAM" id="SSF55874">
    <property type="entry name" value="ATPase domain of HSP90 chaperone/DNA topoisomerase II/histidine kinase"/>
    <property type="match status" value="1"/>
</dbReference>
<dbReference type="InterPro" id="IPR029016">
    <property type="entry name" value="GAF-like_dom_sf"/>
</dbReference>
<evidence type="ECO:0000313" key="11">
    <source>
        <dbReference type="Proteomes" id="UP000218418"/>
    </source>
</evidence>
<evidence type="ECO:0000256" key="5">
    <source>
        <dbReference type="ARBA" id="ARBA00022777"/>
    </source>
</evidence>
<feature type="modified residue" description="4-aspartylphosphate" evidence="7">
    <location>
        <position position="117"/>
    </location>
</feature>
<evidence type="ECO:0000259" key="9">
    <source>
        <dbReference type="PROSITE" id="PS50110"/>
    </source>
</evidence>
<keyword evidence="5 10" id="KW-0418">Kinase</keyword>
<dbReference type="InterPro" id="IPR005467">
    <property type="entry name" value="His_kinase_dom"/>
</dbReference>
<dbReference type="Gene3D" id="3.40.50.2300">
    <property type="match status" value="1"/>
</dbReference>
<proteinExistence type="predicted"/>
<dbReference type="EC" id="2.7.13.3" evidence="2"/>
<evidence type="ECO:0000256" key="2">
    <source>
        <dbReference type="ARBA" id="ARBA00012438"/>
    </source>
</evidence>
<keyword evidence="3 7" id="KW-0597">Phosphoprotein</keyword>
<organism evidence="10 11">
    <name type="scientific">Calothrix parasitica NIES-267</name>
    <dbReference type="NCBI Taxonomy" id="1973488"/>
    <lineage>
        <taxon>Bacteria</taxon>
        <taxon>Bacillati</taxon>
        <taxon>Cyanobacteriota</taxon>
        <taxon>Cyanophyceae</taxon>
        <taxon>Nostocales</taxon>
        <taxon>Calotrichaceae</taxon>
        <taxon>Calothrix</taxon>
    </lineage>
</organism>
<reference evidence="10 11" key="1">
    <citation type="submission" date="2017-06" db="EMBL/GenBank/DDBJ databases">
        <title>Genome sequencing of cyanobaciteial culture collection at National Institute for Environmental Studies (NIES).</title>
        <authorList>
            <person name="Hirose Y."/>
            <person name="Shimura Y."/>
            <person name="Fujisawa T."/>
            <person name="Nakamura Y."/>
            <person name="Kawachi M."/>
        </authorList>
    </citation>
    <scope>NUCLEOTIDE SEQUENCE [LARGE SCALE GENOMIC DNA]</scope>
    <source>
        <strain evidence="10 11">NIES-267</strain>
    </source>
</reference>
<dbReference type="InterPro" id="IPR036097">
    <property type="entry name" value="HisK_dim/P_sf"/>
</dbReference>
<dbReference type="SMART" id="SM00387">
    <property type="entry name" value="HATPase_c"/>
    <property type="match status" value="1"/>
</dbReference>
<dbReference type="InterPro" id="IPR004358">
    <property type="entry name" value="Sig_transdc_His_kin-like_C"/>
</dbReference>
<dbReference type="SMART" id="SM00388">
    <property type="entry name" value="HisKA"/>
    <property type="match status" value="1"/>
</dbReference>
<dbReference type="SMART" id="SM00448">
    <property type="entry name" value="REC"/>
    <property type="match status" value="1"/>
</dbReference>
<dbReference type="Pfam" id="PF00072">
    <property type="entry name" value="Response_reg"/>
    <property type="match status" value="1"/>
</dbReference>
<dbReference type="InterPro" id="IPR003018">
    <property type="entry name" value="GAF"/>
</dbReference>
<protein>
    <recommendedName>
        <fullName evidence="2">histidine kinase</fullName>
        <ecNumber evidence="2">2.7.13.3</ecNumber>
    </recommendedName>
</protein>
<evidence type="ECO:0000259" key="8">
    <source>
        <dbReference type="PROSITE" id="PS50109"/>
    </source>
</evidence>
<dbReference type="Gene3D" id="3.30.450.40">
    <property type="match status" value="1"/>
</dbReference>
<dbReference type="SMART" id="SM00065">
    <property type="entry name" value="GAF"/>
    <property type="match status" value="1"/>
</dbReference>
<dbReference type="PRINTS" id="PR00344">
    <property type="entry name" value="BCTRLSENSOR"/>
</dbReference>
<name>A0A1Z4LR38_9CYAN</name>
<evidence type="ECO:0000313" key="10">
    <source>
        <dbReference type="EMBL" id="BAY83696.1"/>
    </source>
</evidence>
<dbReference type="InterPro" id="IPR001789">
    <property type="entry name" value="Sig_transdc_resp-reg_receiver"/>
</dbReference>
<sequence length="605" mass="68994">MRYHQQLLSKSTKTLAKLIGSSLGESSEERNFDDEQEKFYQKGDNFVAKFQDNRATAKVNPQEKNSEVILIVDDTPDNLLVLFSFLEEKGFKVLLAEDGESALQIAQSKAPDLILLDVLMPEIDGFETCRRLKEKPSTKEIPVIFLTALSETVNKVQGFKLGGVDYITKPSEQEEVLVRIQTHLNLQRMRSTLAKQNQELKQRLDFEALQRRITDKLRDSLNENQILQIATQDLAEVLELGSCQIELYDSQQLTATIAYEHSITLPQSQGTSRNIKDFSELYQQLLEKTPVQLVEKIPQFSPQDIQVTRLACPIFDDRGIIGNVWGLKPPTEEFTKLEIELIQQVASQCAIAIRQARLYEASNQQVAELARLNQLKDDFLKTITHELKAPLSSIHLAAQTMDTLLANEANPYNSPTFKRVIKIFHDSYKRQKQLIDDLLTLCYVDAKSNNVKLQSINLHLWIPDLVQLYLTRTEDQQQQLVLNLAEEELQISTDPVMLERIFKELLHNAYKYTPSGEIITIQTETNKSNISLCVINTGVEIPVEQQELIFNQFYRIPNNDPWKYGGTGLGLALVKKLAEMLQATVDVESKNERVIFCIRFPIKGA</sequence>
<comment type="catalytic activity">
    <reaction evidence="1">
        <text>ATP + protein L-histidine = ADP + protein N-phospho-L-histidine.</text>
        <dbReference type="EC" id="2.7.13.3"/>
    </reaction>
</comment>
<dbReference type="Pfam" id="PF00512">
    <property type="entry name" value="HisKA"/>
    <property type="match status" value="1"/>
</dbReference>
<keyword evidence="4" id="KW-0808">Transferase</keyword>
<dbReference type="Pfam" id="PF01590">
    <property type="entry name" value="GAF"/>
    <property type="match status" value="1"/>
</dbReference>
<evidence type="ECO:0000256" key="7">
    <source>
        <dbReference type="PROSITE-ProRule" id="PRU00169"/>
    </source>
</evidence>
<dbReference type="PANTHER" id="PTHR43547:SF2">
    <property type="entry name" value="HYBRID SIGNAL TRANSDUCTION HISTIDINE KINASE C"/>
    <property type="match status" value="1"/>
</dbReference>
<dbReference type="CDD" id="cd00082">
    <property type="entry name" value="HisKA"/>
    <property type="match status" value="1"/>
</dbReference>
<dbReference type="GO" id="GO:0000155">
    <property type="term" value="F:phosphorelay sensor kinase activity"/>
    <property type="evidence" value="ECO:0007669"/>
    <property type="project" value="InterPro"/>
</dbReference>
<dbReference type="CDD" id="cd19920">
    <property type="entry name" value="REC_PA4781-like"/>
    <property type="match status" value="1"/>
</dbReference>
<dbReference type="Proteomes" id="UP000218418">
    <property type="component" value="Chromosome"/>
</dbReference>
<dbReference type="PANTHER" id="PTHR43547">
    <property type="entry name" value="TWO-COMPONENT HISTIDINE KINASE"/>
    <property type="match status" value="1"/>
</dbReference>
<keyword evidence="6" id="KW-0902">Two-component regulatory system</keyword>
<dbReference type="SUPFAM" id="SSF55781">
    <property type="entry name" value="GAF domain-like"/>
    <property type="match status" value="1"/>
</dbReference>
<dbReference type="SUPFAM" id="SSF47384">
    <property type="entry name" value="Homodimeric domain of signal transducing histidine kinase"/>
    <property type="match status" value="1"/>
</dbReference>
<dbReference type="AlphaFoldDB" id="A0A1Z4LR38"/>
<feature type="domain" description="Response regulatory" evidence="9">
    <location>
        <begin position="68"/>
        <end position="184"/>
    </location>
</feature>
<evidence type="ECO:0000256" key="3">
    <source>
        <dbReference type="ARBA" id="ARBA00022553"/>
    </source>
</evidence>
<accession>A0A1Z4LR38</accession>
<dbReference type="InterPro" id="IPR036890">
    <property type="entry name" value="HATPase_C_sf"/>
</dbReference>
<dbReference type="InterPro" id="IPR011006">
    <property type="entry name" value="CheY-like_superfamily"/>
</dbReference>
<evidence type="ECO:0000256" key="1">
    <source>
        <dbReference type="ARBA" id="ARBA00000085"/>
    </source>
</evidence>
<gene>
    <name evidence="10" type="ORF">NIES267_31870</name>
</gene>
<dbReference type="Pfam" id="PF02518">
    <property type="entry name" value="HATPase_c"/>
    <property type="match status" value="1"/>
</dbReference>
<feature type="domain" description="Histidine kinase" evidence="8">
    <location>
        <begin position="382"/>
        <end position="604"/>
    </location>
</feature>
<dbReference type="SUPFAM" id="SSF52172">
    <property type="entry name" value="CheY-like"/>
    <property type="match status" value="1"/>
</dbReference>
<dbReference type="PROSITE" id="PS50109">
    <property type="entry name" value="HIS_KIN"/>
    <property type="match status" value="1"/>
</dbReference>
<dbReference type="InterPro" id="IPR003661">
    <property type="entry name" value="HisK_dim/P_dom"/>
</dbReference>
<evidence type="ECO:0000256" key="6">
    <source>
        <dbReference type="ARBA" id="ARBA00023012"/>
    </source>
</evidence>
<dbReference type="OrthoDB" id="9809987at2"/>
<evidence type="ECO:0000256" key="4">
    <source>
        <dbReference type="ARBA" id="ARBA00022679"/>
    </source>
</evidence>
<keyword evidence="11" id="KW-1185">Reference proteome</keyword>
<dbReference type="PROSITE" id="PS50110">
    <property type="entry name" value="RESPONSE_REGULATORY"/>
    <property type="match status" value="1"/>
</dbReference>
<dbReference type="EMBL" id="AP018227">
    <property type="protein sequence ID" value="BAY83696.1"/>
    <property type="molecule type" value="Genomic_DNA"/>
</dbReference>
<dbReference type="Gene3D" id="1.10.287.130">
    <property type="match status" value="1"/>
</dbReference>